<name>A0A1I2XRN1_9RHOB</name>
<dbReference type="RefSeq" id="WP_170848884.1">
    <property type="nucleotide sequence ID" value="NZ_CBCRYP010000001.1"/>
</dbReference>
<evidence type="ECO:0000313" key="2">
    <source>
        <dbReference type="Proteomes" id="UP000183635"/>
    </source>
</evidence>
<dbReference type="EMBL" id="FOPU01000002">
    <property type="protein sequence ID" value="SFH16123.1"/>
    <property type="molecule type" value="Genomic_DNA"/>
</dbReference>
<dbReference type="Proteomes" id="UP000183635">
    <property type="component" value="Unassembled WGS sequence"/>
</dbReference>
<sequence length="69" mass="7483">MTFHLPLPHPAAMPGDLSRLAAFIEAEIVLGMNDCMSVNEIATRISAKLCVLPDHSEVASARTPIAKRR</sequence>
<protein>
    <submittedName>
        <fullName evidence="1">Uncharacterized protein</fullName>
    </submittedName>
</protein>
<reference evidence="1 2" key="1">
    <citation type="submission" date="2016-10" db="EMBL/GenBank/DDBJ databases">
        <authorList>
            <person name="de Groot N.N."/>
        </authorList>
    </citation>
    <scope>NUCLEOTIDE SEQUENCE [LARGE SCALE GENOMIC DNA]</scope>
    <source>
        <strain evidence="1 2">DSM 8537</strain>
    </source>
</reference>
<dbReference type="AlphaFoldDB" id="A0A1I2XRN1"/>
<accession>A0A1I2XRN1</accession>
<evidence type="ECO:0000313" key="1">
    <source>
        <dbReference type="EMBL" id="SFH16123.1"/>
    </source>
</evidence>
<proteinExistence type="predicted"/>
<gene>
    <name evidence="1" type="ORF">SAMN04488021_10260</name>
</gene>
<keyword evidence="2" id="KW-1185">Reference proteome</keyword>
<organism evidence="1 2">
    <name type="scientific">Paracoccus aminovorans</name>
    <dbReference type="NCBI Taxonomy" id="34004"/>
    <lineage>
        <taxon>Bacteria</taxon>
        <taxon>Pseudomonadati</taxon>
        <taxon>Pseudomonadota</taxon>
        <taxon>Alphaproteobacteria</taxon>
        <taxon>Rhodobacterales</taxon>
        <taxon>Paracoccaceae</taxon>
        <taxon>Paracoccus</taxon>
    </lineage>
</organism>